<dbReference type="Gramene" id="GBG78588">
    <property type="protein sequence ID" value="GBG78588"/>
    <property type="gene ID" value="CBR_g27813"/>
</dbReference>
<feature type="compositionally biased region" description="Basic and acidic residues" evidence="1">
    <location>
        <begin position="72"/>
        <end position="98"/>
    </location>
</feature>
<dbReference type="InterPro" id="IPR043502">
    <property type="entry name" value="DNA/RNA_pol_sf"/>
</dbReference>
<organism evidence="3 4">
    <name type="scientific">Chara braunii</name>
    <name type="common">Braun's stonewort</name>
    <dbReference type="NCBI Taxonomy" id="69332"/>
    <lineage>
        <taxon>Eukaryota</taxon>
        <taxon>Viridiplantae</taxon>
        <taxon>Streptophyta</taxon>
        <taxon>Charophyceae</taxon>
        <taxon>Charales</taxon>
        <taxon>Characeae</taxon>
        <taxon>Chara</taxon>
    </lineage>
</organism>
<dbReference type="Gene3D" id="3.30.70.270">
    <property type="match status" value="1"/>
</dbReference>
<gene>
    <name evidence="3" type="ORF">CBR_g27813</name>
</gene>
<evidence type="ECO:0000259" key="2">
    <source>
        <dbReference type="Pfam" id="PF00078"/>
    </source>
</evidence>
<dbReference type="SUPFAM" id="SSF56672">
    <property type="entry name" value="DNA/RNA polymerases"/>
    <property type="match status" value="1"/>
</dbReference>
<feature type="region of interest" description="Disordered" evidence="1">
    <location>
        <begin position="67"/>
        <end position="98"/>
    </location>
</feature>
<proteinExistence type="predicted"/>
<dbReference type="AlphaFoldDB" id="A0A388L8J3"/>
<feature type="domain" description="Reverse transcriptase" evidence="2">
    <location>
        <begin position="103"/>
        <end position="169"/>
    </location>
</feature>
<keyword evidence="4" id="KW-1185">Reference proteome</keyword>
<dbReference type="EMBL" id="BFEA01000299">
    <property type="protein sequence ID" value="GBG78588.1"/>
    <property type="molecule type" value="Genomic_DNA"/>
</dbReference>
<evidence type="ECO:0000313" key="4">
    <source>
        <dbReference type="Proteomes" id="UP000265515"/>
    </source>
</evidence>
<sequence length="541" mass="60619">MLQEADLRREDLEIAFKLLDEEGRGWIDNAKVFDLLLALNKYRNVPCVQRGKKHYLETLGRHQNFERVTTAKPERRAKQGGANDRHQNREVEQRETGARKQSMNRIFHEYFYKFIVIYLDDILIFSKIVEEHTEHVKIVLGLLRHHQYKVNLEKCGCGRTKILYPGHEISGDGLRPDDAKVASIRYWQLSCAIADVAAATCIIGLRGYCHVFYGWDYVIGIAVLFRRHFRRRSGLWRVRGYVPGGLHVDIAPNADVELIRQMQRRYQLGDELLATEDLERLERSNFTFTMAFEKMAREVPGLAEESQCAIFMSNFTECESVSLTRRGAIGRKLTWETVKQSLADGELDRVYQFQMKQQRQKRKARVVTEGAGINLQQLIADGIAKYQADQQKAARKQVLTVTQPQAKAAKKMVVTGGVDDSMEARETGAIMAERREIVGVEGCEGTEEGRAEPIVVFACGDSPRGCAIDLDYIVAPARGTKEKDVEAKDRGGALSRGVGVYCDSEAGSVEVTEGVGGEGVVGEGDRGGDLAKGEVIKGTTG</sequence>
<dbReference type="Proteomes" id="UP000265515">
    <property type="component" value="Unassembled WGS sequence"/>
</dbReference>
<evidence type="ECO:0000256" key="1">
    <source>
        <dbReference type="SAM" id="MobiDB-lite"/>
    </source>
</evidence>
<dbReference type="OrthoDB" id="9950135at2759"/>
<feature type="compositionally biased region" description="Basic and acidic residues" evidence="1">
    <location>
        <begin position="523"/>
        <end position="535"/>
    </location>
</feature>
<reference evidence="3 4" key="1">
    <citation type="journal article" date="2018" name="Cell">
        <title>The Chara Genome: Secondary Complexity and Implications for Plant Terrestrialization.</title>
        <authorList>
            <person name="Nishiyama T."/>
            <person name="Sakayama H."/>
            <person name="Vries J.D."/>
            <person name="Buschmann H."/>
            <person name="Saint-Marcoux D."/>
            <person name="Ullrich K.K."/>
            <person name="Haas F.B."/>
            <person name="Vanderstraeten L."/>
            <person name="Becker D."/>
            <person name="Lang D."/>
            <person name="Vosolsobe S."/>
            <person name="Rombauts S."/>
            <person name="Wilhelmsson P.K.I."/>
            <person name="Janitza P."/>
            <person name="Kern R."/>
            <person name="Heyl A."/>
            <person name="Rumpler F."/>
            <person name="Villalobos L.I.A.C."/>
            <person name="Clay J.M."/>
            <person name="Skokan R."/>
            <person name="Toyoda A."/>
            <person name="Suzuki Y."/>
            <person name="Kagoshima H."/>
            <person name="Schijlen E."/>
            <person name="Tajeshwar N."/>
            <person name="Catarino B."/>
            <person name="Hetherington A.J."/>
            <person name="Saltykova A."/>
            <person name="Bonnot C."/>
            <person name="Breuninger H."/>
            <person name="Symeonidi A."/>
            <person name="Radhakrishnan G.V."/>
            <person name="Van Nieuwerburgh F."/>
            <person name="Deforce D."/>
            <person name="Chang C."/>
            <person name="Karol K.G."/>
            <person name="Hedrich R."/>
            <person name="Ulvskov P."/>
            <person name="Glockner G."/>
            <person name="Delwiche C.F."/>
            <person name="Petrasek J."/>
            <person name="Van de Peer Y."/>
            <person name="Friml J."/>
            <person name="Beilby M."/>
            <person name="Dolan L."/>
            <person name="Kohara Y."/>
            <person name="Sugano S."/>
            <person name="Fujiyama A."/>
            <person name="Delaux P.-M."/>
            <person name="Quint M."/>
            <person name="TheiBen G."/>
            <person name="Hagemann M."/>
            <person name="Harholt J."/>
            <person name="Dunand C."/>
            <person name="Zachgo S."/>
            <person name="Langdale J."/>
            <person name="Maumus F."/>
            <person name="Straeten D.V.D."/>
            <person name="Gould S.B."/>
            <person name="Rensing S.A."/>
        </authorList>
    </citation>
    <scope>NUCLEOTIDE SEQUENCE [LARGE SCALE GENOMIC DNA]</scope>
    <source>
        <strain evidence="3 4">S276</strain>
    </source>
</reference>
<dbReference type="PANTHER" id="PTHR24559:SF444">
    <property type="entry name" value="REVERSE TRANSCRIPTASE DOMAIN-CONTAINING PROTEIN"/>
    <property type="match status" value="1"/>
</dbReference>
<dbReference type="Pfam" id="PF00078">
    <property type="entry name" value="RVT_1"/>
    <property type="match status" value="1"/>
</dbReference>
<dbReference type="PANTHER" id="PTHR24559">
    <property type="entry name" value="TRANSPOSON TY3-I GAG-POL POLYPROTEIN"/>
    <property type="match status" value="1"/>
</dbReference>
<feature type="region of interest" description="Disordered" evidence="1">
    <location>
        <begin position="515"/>
        <end position="541"/>
    </location>
</feature>
<dbReference type="InterPro" id="IPR000477">
    <property type="entry name" value="RT_dom"/>
</dbReference>
<evidence type="ECO:0000313" key="3">
    <source>
        <dbReference type="EMBL" id="GBG78588.1"/>
    </source>
</evidence>
<name>A0A388L8J3_CHABU</name>
<protein>
    <recommendedName>
        <fullName evidence="2">Reverse transcriptase domain-containing protein</fullName>
    </recommendedName>
</protein>
<dbReference type="InterPro" id="IPR043128">
    <property type="entry name" value="Rev_trsase/Diguanyl_cyclase"/>
</dbReference>
<comment type="caution">
    <text evidence="3">The sequence shown here is derived from an EMBL/GenBank/DDBJ whole genome shotgun (WGS) entry which is preliminary data.</text>
</comment>
<dbReference type="InterPro" id="IPR053134">
    <property type="entry name" value="RNA-dir_DNA_polymerase"/>
</dbReference>
<accession>A0A388L8J3</accession>